<dbReference type="EMBL" id="JAAAMI010000015">
    <property type="protein sequence ID" value="NDV45311.1"/>
    <property type="molecule type" value="Genomic_DNA"/>
</dbReference>
<dbReference type="Gene3D" id="1.20.1600.10">
    <property type="entry name" value="Outer membrane efflux proteins (OEP)"/>
    <property type="match status" value="1"/>
</dbReference>
<organism evidence="2 3">
    <name type="scientific">Flagellimonas sediminis</name>
    <dbReference type="NCBI Taxonomy" id="2696468"/>
    <lineage>
        <taxon>Bacteria</taxon>
        <taxon>Pseudomonadati</taxon>
        <taxon>Bacteroidota</taxon>
        <taxon>Flavobacteriia</taxon>
        <taxon>Flavobacteriales</taxon>
        <taxon>Flavobacteriaceae</taxon>
        <taxon>Flagellimonas</taxon>
    </lineage>
</organism>
<dbReference type="Proteomes" id="UP000468707">
    <property type="component" value="Unassembled WGS sequence"/>
</dbReference>
<keyword evidence="1" id="KW-0732">Signal</keyword>
<accession>A0A6I5L6B6</accession>
<proteinExistence type="predicted"/>
<dbReference type="InterPro" id="IPR010131">
    <property type="entry name" value="MdtP/NodT-like"/>
</dbReference>
<dbReference type="PANTHER" id="PTHR30203">
    <property type="entry name" value="OUTER MEMBRANE CATION EFFLUX PROTEIN"/>
    <property type="match status" value="1"/>
</dbReference>
<dbReference type="PANTHER" id="PTHR30203:SF24">
    <property type="entry name" value="BLR4935 PROTEIN"/>
    <property type="match status" value="1"/>
</dbReference>
<evidence type="ECO:0000313" key="2">
    <source>
        <dbReference type="EMBL" id="NDV45311.1"/>
    </source>
</evidence>
<name>A0A6I5L6B6_9FLAO</name>
<dbReference type="GO" id="GO:0015562">
    <property type="term" value="F:efflux transmembrane transporter activity"/>
    <property type="evidence" value="ECO:0007669"/>
    <property type="project" value="InterPro"/>
</dbReference>
<gene>
    <name evidence="2" type="ORF">GTK07_18470</name>
</gene>
<evidence type="ECO:0000313" key="3">
    <source>
        <dbReference type="Proteomes" id="UP000468707"/>
    </source>
</evidence>
<dbReference type="SUPFAM" id="SSF56954">
    <property type="entry name" value="Outer membrane efflux proteins (OEP)"/>
    <property type="match status" value="1"/>
</dbReference>
<reference evidence="2 3" key="1">
    <citation type="submission" date="2020-01" db="EMBL/GenBank/DDBJ databases">
        <title>Muricauda sediminis sp.nov. 40Bstr401.</title>
        <authorList>
            <person name="Xue Z."/>
            <person name="Zhu S."/>
            <person name="Ren N."/>
            <person name="Chen T."/>
            <person name="Chen X."/>
            <person name="Chen J."/>
            <person name="Yang J."/>
        </authorList>
    </citation>
    <scope>NUCLEOTIDE SEQUENCE [LARGE SCALE GENOMIC DNA]</scope>
    <source>
        <strain evidence="2 3">40Bstr401</strain>
    </source>
</reference>
<comment type="caution">
    <text evidence="2">The sequence shown here is derived from an EMBL/GenBank/DDBJ whole genome shotgun (WGS) entry which is preliminary data.</text>
</comment>
<evidence type="ECO:0000256" key="1">
    <source>
        <dbReference type="SAM" id="SignalP"/>
    </source>
</evidence>
<feature type="signal peptide" evidence="1">
    <location>
        <begin position="1"/>
        <end position="20"/>
    </location>
</feature>
<dbReference type="RefSeq" id="WP_163636572.1">
    <property type="nucleotide sequence ID" value="NZ_JAAAMI010000015.1"/>
</dbReference>
<keyword evidence="3" id="KW-1185">Reference proteome</keyword>
<sequence length="394" mass="46179">MKFKFVCALCVYLFFGKVFSQSTEMEKVLNQIEQNNKELKAYQSYINGQQLQNKSGNNLPNPEVLGYYLPFGDHQSDDYAEFEVSQSFEFPTVYLARNKWNKLRADQLETMYTNKRQEILLKAKEGLINLNLLQKRKEIEEVRKTQSMEVFQQVQEMYNKEQVGILDLNKAKVAWIQEQFIMEQLQADIQNQLTELQTLNGGQSIEMNDLQLESPVQLQNLEIIWSEKLANDPRLIELQAKEASAFQNVKLEKNKVLPNISLGYNYQGVNGNDYSGVFGGLSIPLWNSNNKVKAAKANFEYQQTNSEVTRALMYSQFQQEYNQYLLLFNKYTEYQETLSNLDSEALLFKAYNLGEYSFLEYYMEVQFYRDATDRMLEMEKQLQLLQAQLLIHQL</sequence>
<protein>
    <submittedName>
        <fullName evidence="2">TolC family protein</fullName>
    </submittedName>
</protein>
<dbReference type="AlphaFoldDB" id="A0A6I5L6B6"/>
<feature type="chain" id="PRO_5026292560" evidence="1">
    <location>
        <begin position="21"/>
        <end position="394"/>
    </location>
</feature>